<feature type="compositionally biased region" description="Acidic residues" evidence="1">
    <location>
        <begin position="61"/>
        <end position="71"/>
    </location>
</feature>
<accession>A0A8H7VRA1</accession>
<dbReference type="Proteomes" id="UP000646827">
    <property type="component" value="Unassembled WGS sequence"/>
</dbReference>
<proteinExistence type="predicted"/>
<evidence type="ECO:0000256" key="1">
    <source>
        <dbReference type="SAM" id="MobiDB-lite"/>
    </source>
</evidence>
<name>A0A8H7VRA1_9FUNG</name>
<protein>
    <submittedName>
        <fullName evidence="2">Uncharacterized protein</fullName>
    </submittedName>
</protein>
<gene>
    <name evidence="2" type="ORF">INT45_000154</name>
</gene>
<feature type="region of interest" description="Disordered" evidence="1">
    <location>
        <begin position="46"/>
        <end position="71"/>
    </location>
</feature>
<comment type="caution">
    <text evidence="2">The sequence shown here is derived from an EMBL/GenBank/DDBJ whole genome shotgun (WGS) entry which is preliminary data.</text>
</comment>
<organism evidence="2 3">
    <name type="scientific">Circinella minor</name>
    <dbReference type="NCBI Taxonomy" id="1195481"/>
    <lineage>
        <taxon>Eukaryota</taxon>
        <taxon>Fungi</taxon>
        <taxon>Fungi incertae sedis</taxon>
        <taxon>Mucoromycota</taxon>
        <taxon>Mucoromycotina</taxon>
        <taxon>Mucoromycetes</taxon>
        <taxon>Mucorales</taxon>
        <taxon>Lichtheimiaceae</taxon>
        <taxon>Circinella</taxon>
    </lineage>
</organism>
<dbReference type="AlphaFoldDB" id="A0A8H7VRA1"/>
<dbReference type="EMBL" id="JAEPRB010000048">
    <property type="protein sequence ID" value="KAG2224139.1"/>
    <property type="molecule type" value="Genomic_DNA"/>
</dbReference>
<keyword evidence="3" id="KW-1185">Reference proteome</keyword>
<sequence>MITSTYHRSSSSSSSSLLMSSSVANLSAAARSYTRLDEMLSISSNKSTGCLNEEKQHNEEATMEDEDEDEDSGVFLNYRPYRSSQFYRRRRCSLLVSMDSCRMETIFEEKGEE</sequence>
<evidence type="ECO:0000313" key="2">
    <source>
        <dbReference type="EMBL" id="KAG2224139.1"/>
    </source>
</evidence>
<dbReference type="OrthoDB" id="10390105at2759"/>
<evidence type="ECO:0000313" key="3">
    <source>
        <dbReference type="Proteomes" id="UP000646827"/>
    </source>
</evidence>
<reference evidence="2 3" key="1">
    <citation type="submission" date="2020-12" db="EMBL/GenBank/DDBJ databases">
        <title>Metabolic potential, ecology and presence of endohyphal bacteria is reflected in genomic diversity of Mucoromycotina.</title>
        <authorList>
            <person name="Muszewska A."/>
            <person name="Okrasinska A."/>
            <person name="Steczkiewicz K."/>
            <person name="Drgas O."/>
            <person name="Orlowska M."/>
            <person name="Perlinska-Lenart U."/>
            <person name="Aleksandrzak-Piekarczyk T."/>
            <person name="Szatraj K."/>
            <person name="Zielenkiewicz U."/>
            <person name="Pilsyk S."/>
            <person name="Malc E."/>
            <person name="Mieczkowski P."/>
            <person name="Kruszewska J.S."/>
            <person name="Biernat P."/>
            <person name="Pawlowska J."/>
        </authorList>
    </citation>
    <scope>NUCLEOTIDE SEQUENCE [LARGE SCALE GENOMIC DNA]</scope>
    <source>
        <strain evidence="2 3">CBS 142.35</strain>
    </source>
</reference>